<dbReference type="AlphaFoldDB" id="A0A3B0EXD2"/>
<evidence type="ECO:0008006" key="4">
    <source>
        <dbReference type="Google" id="ProtNLM"/>
    </source>
</evidence>
<feature type="transmembrane region" description="Helical" evidence="1">
    <location>
        <begin position="190"/>
        <end position="210"/>
    </location>
</feature>
<feature type="transmembrane region" description="Helical" evidence="1">
    <location>
        <begin position="215"/>
        <end position="231"/>
    </location>
</feature>
<proteinExistence type="predicted"/>
<feature type="transmembrane region" description="Helical" evidence="1">
    <location>
        <begin position="143"/>
        <end position="170"/>
    </location>
</feature>
<dbReference type="Proteomes" id="UP000273159">
    <property type="component" value="Unassembled WGS sequence"/>
</dbReference>
<feature type="transmembrane region" description="Helical" evidence="1">
    <location>
        <begin position="402"/>
        <end position="420"/>
    </location>
</feature>
<accession>A0A3B0EXD2</accession>
<keyword evidence="1" id="KW-0472">Membrane</keyword>
<feature type="transmembrane region" description="Helical" evidence="1">
    <location>
        <begin position="105"/>
        <end position="123"/>
    </location>
</feature>
<dbReference type="EMBL" id="RBNH01000039">
    <property type="protein sequence ID" value="RKO19456.1"/>
    <property type="molecule type" value="Genomic_DNA"/>
</dbReference>
<sequence>MSIQRTALAIIYAGLLAVLTIPAINFAASPTGWSLDIILQAYLLVLIPAAALCHSVLARNHNLAWSVYWTWSLVFLGLASAYQLTVGKFPWGGVMSEEDISTAQRVVILGHAAAIGAFTITWLRARTHKAKPKPIDLSNSPRLAWGVTVALLAHAAITLIFSAIMGTAMISGRSAFQAGLAANGAIPSFGSMYFLSNAGAIILPAMAILLRKKGLNIAMPALVLSVALAFVATNPLIGSRFLTGSFLVAVTAALISPQARRWMPAGIIVAFVTVFPTLDLLRGDGTGATEVAITHPSETLTTFDYDAFEMLTREVSLHGELNTDISRADLAIAPFLRWVPILSDMVQGHASGPVIATSTGMGYTNVSMPLWAEADLLGAGLAVLVVFTSIGFALAHAQRGTLFGALTEVPVAALLFIVLRGSLYEVLGYVLLALVVAVVFTRLHSKDQSFRRISRQLQN</sequence>
<comment type="caution">
    <text evidence="2">The sequence shown here is derived from an EMBL/GenBank/DDBJ whole genome shotgun (WGS) entry which is preliminary data.</text>
</comment>
<feature type="transmembrane region" description="Helical" evidence="1">
    <location>
        <begin position="237"/>
        <end position="255"/>
    </location>
</feature>
<feature type="transmembrane region" description="Helical" evidence="1">
    <location>
        <begin position="65"/>
        <end position="85"/>
    </location>
</feature>
<feature type="transmembrane region" description="Helical" evidence="1">
    <location>
        <begin position="262"/>
        <end position="281"/>
    </location>
</feature>
<name>A0A3B0EXD2_PSEPS</name>
<evidence type="ECO:0000313" key="3">
    <source>
        <dbReference type="Proteomes" id="UP000273159"/>
    </source>
</evidence>
<feature type="transmembrane region" description="Helical" evidence="1">
    <location>
        <begin position="37"/>
        <end position="58"/>
    </location>
</feature>
<reference evidence="2 3" key="1">
    <citation type="submission" date="2018-10" db="EMBL/GenBank/DDBJ databases">
        <title>Genome-guide identification and characterization of bacteria that degrade polycyclic aromatic hydrocarbons and resist hexavalent chromium simultaneously.</title>
        <authorList>
            <person name="Feng H."/>
        </authorList>
    </citation>
    <scope>NUCLEOTIDE SEQUENCE [LARGE SCALE GENOMIC DNA]</scope>
    <source>
        <strain evidence="2 3">J015</strain>
    </source>
</reference>
<feature type="transmembrane region" description="Helical" evidence="1">
    <location>
        <begin position="376"/>
        <end position="395"/>
    </location>
</feature>
<gene>
    <name evidence="2" type="ORF">D7Z96_20525</name>
</gene>
<keyword evidence="1" id="KW-0812">Transmembrane</keyword>
<keyword evidence="1" id="KW-1133">Transmembrane helix</keyword>
<reference evidence="3" key="2">
    <citation type="submission" date="2018-10" db="EMBL/GenBank/DDBJ databases">
        <authorList>
            <person name="Wang Y."/>
            <person name="Wang J."/>
            <person name="Yang X."/>
            <person name="Wang Z."/>
            <person name="Huang Y."/>
        </authorList>
    </citation>
    <scope>NUCLEOTIDE SEQUENCE [LARGE SCALE GENOMIC DNA]</scope>
    <source>
        <strain evidence="3">J015</strain>
    </source>
</reference>
<protein>
    <recommendedName>
        <fullName evidence="4">O-antigen polysaccharide polymerase Wzy</fullName>
    </recommendedName>
</protein>
<evidence type="ECO:0000313" key="2">
    <source>
        <dbReference type="EMBL" id="RKO19456.1"/>
    </source>
</evidence>
<feature type="transmembrane region" description="Helical" evidence="1">
    <location>
        <begin position="426"/>
        <end position="445"/>
    </location>
</feature>
<evidence type="ECO:0000256" key="1">
    <source>
        <dbReference type="SAM" id="Phobius"/>
    </source>
</evidence>
<organism evidence="2 3">
    <name type="scientific">Pseudarthrobacter phenanthrenivorans</name>
    <name type="common">Arthrobacter phenanthrenivorans</name>
    <dbReference type="NCBI Taxonomy" id="361575"/>
    <lineage>
        <taxon>Bacteria</taxon>
        <taxon>Bacillati</taxon>
        <taxon>Actinomycetota</taxon>
        <taxon>Actinomycetes</taxon>
        <taxon>Micrococcales</taxon>
        <taxon>Micrococcaceae</taxon>
        <taxon>Pseudarthrobacter</taxon>
    </lineage>
</organism>